<gene>
    <name evidence="2" type="ORF">GCM10010394_53710</name>
</gene>
<dbReference type="RefSeq" id="WP_344077619.1">
    <property type="nucleotide sequence ID" value="NZ_BAAACA010000038.1"/>
</dbReference>
<dbReference type="EMBL" id="BAAACA010000038">
    <property type="protein sequence ID" value="GAA0616850.1"/>
    <property type="molecule type" value="Genomic_DNA"/>
</dbReference>
<keyword evidence="1" id="KW-0732">Signal</keyword>
<evidence type="ECO:0000313" key="3">
    <source>
        <dbReference type="Proteomes" id="UP001500668"/>
    </source>
</evidence>
<evidence type="ECO:0000313" key="2">
    <source>
        <dbReference type="EMBL" id="GAA0616850.1"/>
    </source>
</evidence>
<proteinExistence type="predicted"/>
<feature type="chain" id="PRO_5045076932" description="Secreted protein" evidence="1">
    <location>
        <begin position="26"/>
        <end position="102"/>
    </location>
</feature>
<sequence length="102" mass="9876">MKPMKVAAVVAGSLAVVGAAAPAFASGGMGAPGMTPTSLNGGVETLANQALTNPTPTVVQTDALDPNKEDSLFHTLGQATSSANKTNGLVPAGLLGGLPVGH</sequence>
<comment type="caution">
    <text evidence="2">The sequence shown here is derived from an EMBL/GenBank/DDBJ whole genome shotgun (WGS) entry which is preliminary data.</text>
</comment>
<feature type="signal peptide" evidence="1">
    <location>
        <begin position="1"/>
        <end position="25"/>
    </location>
</feature>
<protein>
    <recommendedName>
        <fullName evidence="4">Secreted protein</fullName>
    </recommendedName>
</protein>
<accession>A0ABP3RY51</accession>
<reference evidence="3" key="1">
    <citation type="journal article" date="2019" name="Int. J. Syst. Evol. Microbiol.">
        <title>The Global Catalogue of Microorganisms (GCM) 10K type strain sequencing project: providing services to taxonomists for standard genome sequencing and annotation.</title>
        <authorList>
            <consortium name="The Broad Institute Genomics Platform"/>
            <consortium name="The Broad Institute Genome Sequencing Center for Infectious Disease"/>
            <person name="Wu L."/>
            <person name="Ma J."/>
        </authorList>
    </citation>
    <scope>NUCLEOTIDE SEQUENCE [LARGE SCALE GENOMIC DNA]</scope>
    <source>
        <strain evidence="3">JCM 5067</strain>
    </source>
</reference>
<name>A0ABP3RY51_9ACTN</name>
<dbReference type="Proteomes" id="UP001500668">
    <property type="component" value="Unassembled WGS sequence"/>
</dbReference>
<evidence type="ECO:0008006" key="4">
    <source>
        <dbReference type="Google" id="ProtNLM"/>
    </source>
</evidence>
<keyword evidence="3" id="KW-1185">Reference proteome</keyword>
<organism evidence="2 3">
    <name type="scientific">Streptomyces crystallinus</name>
    <dbReference type="NCBI Taxonomy" id="68191"/>
    <lineage>
        <taxon>Bacteria</taxon>
        <taxon>Bacillati</taxon>
        <taxon>Actinomycetota</taxon>
        <taxon>Actinomycetes</taxon>
        <taxon>Kitasatosporales</taxon>
        <taxon>Streptomycetaceae</taxon>
        <taxon>Streptomyces</taxon>
    </lineage>
</organism>
<evidence type="ECO:0000256" key="1">
    <source>
        <dbReference type="SAM" id="SignalP"/>
    </source>
</evidence>